<organism evidence="1 2">
    <name type="scientific">Chitinophaga solisilvae</name>
    <dbReference type="NCBI Taxonomy" id="1233460"/>
    <lineage>
        <taxon>Bacteria</taxon>
        <taxon>Pseudomonadati</taxon>
        <taxon>Bacteroidota</taxon>
        <taxon>Chitinophagia</taxon>
        <taxon>Chitinophagales</taxon>
        <taxon>Chitinophagaceae</taxon>
        <taxon>Chitinophaga</taxon>
    </lineage>
</organism>
<dbReference type="Pfam" id="PF16301">
    <property type="entry name" value="DUF4943"/>
    <property type="match status" value="1"/>
</dbReference>
<dbReference type="InterPro" id="IPR032546">
    <property type="entry name" value="DUF4943"/>
</dbReference>
<keyword evidence="2" id="KW-1185">Reference proteome</keyword>
<dbReference type="OrthoDB" id="680836at2"/>
<dbReference type="Proteomes" id="UP000281028">
    <property type="component" value="Unassembled WGS sequence"/>
</dbReference>
<name>A0A433WCZ3_9BACT</name>
<dbReference type="AlphaFoldDB" id="A0A433WCZ3"/>
<protein>
    <submittedName>
        <fullName evidence="1">DUF4943 family protein</fullName>
    </submittedName>
</protein>
<dbReference type="PROSITE" id="PS51257">
    <property type="entry name" value="PROKAR_LIPOPROTEIN"/>
    <property type="match status" value="1"/>
</dbReference>
<dbReference type="RefSeq" id="WP_127043037.1">
    <property type="nucleotide sequence ID" value="NZ_JAABOK010000008.1"/>
</dbReference>
<proteinExistence type="predicted"/>
<reference evidence="1" key="1">
    <citation type="submission" date="2020-05" db="EMBL/GenBank/DDBJ databases">
        <title>Chitinophaga laudate sp. nov., isolated from a tropical peat swamp.</title>
        <authorList>
            <person name="Goh C.B.S."/>
            <person name="Lee M.S."/>
            <person name="Parimannan S."/>
            <person name="Pasbakhsh P."/>
            <person name="Yule C.M."/>
            <person name="Rajandas H."/>
            <person name="Loke S."/>
            <person name="Croft L."/>
            <person name="Tan J.B.L."/>
        </authorList>
    </citation>
    <scope>NUCLEOTIDE SEQUENCE</scope>
    <source>
        <strain evidence="1">Mgbs1</strain>
    </source>
</reference>
<gene>
    <name evidence="1" type="ORF">ECE50_003715</name>
</gene>
<evidence type="ECO:0000313" key="2">
    <source>
        <dbReference type="Proteomes" id="UP000281028"/>
    </source>
</evidence>
<sequence length="158" mass="17734">MKFFLLIITSLQIAVSSCNSGNQQHDMTAAQYIATLSADKYPEYDLVPKLDKSDIGELLKHAGNNRLINHYPIPAISAVRYGPQQVGMIILYTVESIRTQRPQGVSSYPYVQDTAAPSRKVPLEELVPLYNAWWQRNKDKSAAELKDISPLAGTTLRW</sequence>
<dbReference type="EMBL" id="RIAR02000001">
    <property type="protein sequence ID" value="NSL85924.1"/>
    <property type="molecule type" value="Genomic_DNA"/>
</dbReference>
<accession>A0A433WCZ3</accession>
<comment type="caution">
    <text evidence="1">The sequence shown here is derived from an EMBL/GenBank/DDBJ whole genome shotgun (WGS) entry which is preliminary data.</text>
</comment>
<evidence type="ECO:0000313" key="1">
    <source>
        <dbReference type="EMBL" id="NSL85924.1"/>
    </source>
</evidence>